<organism evidence="5 7">
    <name type="scientific">Leptospira bourretii</name>
    <dbReference type="NCBI Taxonomy" id="2484962"/>
    <lineage>
        <taxon>Bacteria</taxon>
        <taxon>Pseudomonadati</taxon>
        <taxon>Spirochaetota</taxon>
        <taxon>Spirochaetia</taxon>
        <taxon>Leptospirales</taxon>
        <taxon>Leptospiraceae</taxon>
        <taxon>Leptospira</taxon>
    </lineage>
</organism>
<evidence type="ECO:0000313" key="7">
    <source>
        <dbReference type="Proteomes" id="UP000297394"/>
    </source>
</evidence>
<dbReference type="PRINTS" id="PR00081">
    <property type="entry name" value="GDHRDH"/>
</dbReference>
<dbReference type="GO" id="GO:0016491">
    <property type="term" value="F:oxidoreductase activity"/>
    <property type="evidence" value="ECO:0007669"/>
    <property type="project" value="UniProtKB-KW"/>
</dbReference>
<dbReference type="EMBL" id="RQFM01000022">
    <property type="protein sequence ID" value="TGK86025.1"/>
    <property type="molecule type" value="Genomic_DNA"/>
</dbReference>
<dbReference type="OrthoDB" id="5786478at2"/>
<evidence type="ECO:0000313" key="8">
    <source>
        <dbReference type="Proteomes" id="UP000297918"/>
    </source>
</evidence>
<keyword evidence="2" id="KW-0521">NADP</keyword>
<proteinExistence type="inferred from homology"/>
<dbReference type="PROSITE" id="PS00061">
    <property type="entry name" value="ADH_SHORT"/>
    <property type="match status" value="1"/>
</dbReference>
<protein>
    <submittedName>
        <fullName evidence="5">SDR family NAD(P)-dependent oxidoreductase</fullName>
    </submittedName>
</protein>
<dbReference type="PRINTS" id="PR00080">
    <property type="entry name" value="SDRFAMILY"/>
</dbReference>
<dbReference type="PANTHER" id="PTHR43490:SF99">
    <property type="entry name" value="SHORT-CHAIN DEHYDROGENASE_REDUCTASE"/>
    <property type="match status" value="1"/>
</dbReference>
<dbReference type="Proteomes" id="UP000297394">
    <property type="component" value="Unassembled WGS sequence"/>
</dbReference>
<evidence type="ECO:0000313" key="6">
    <source>
        <dbReference type="EMBL" id="TGK94922.1"/>
    </source>
</evidence>
<dbReference type="Gene3D" id="3.40.50.720">
    <property type="entry name" value="NAD(P)-binding Rossmann-like Domain"/>
    <property type="match status" value="1"/>
</dbReference>
<dbReference type="InterPro" id="IPR036291">
    <property type="entry name" value="NAD(P)-bd_dom_sf"/>
</dbReference>
<evidence type="ECO:0000256" key="4">
    <source>
        <dbReference type="RuleBase" id="RU000363"/>
    </source>
</evidence>
<evidence type="ECO:0000313" key="5">
    <source>
        <dbReference type="EMBL" id="TGK86025.1"/>
    </source>
</evidence>
<reference evidence="6" key="1">
    <citation type="submission" date="2018-10" db="EMBL/GenBank/DDBJ databases">
        <authorList>
            <person name="Vincent A.T."/>
            <person name="Schiettekatte O."/>
            <person name="Bourhy P."/>
            <person name="Veyrier F.J."/>
            <person name="Picardeau M."/>
        </authorList>
    </citation>
    <scope>NUCLEOTIDE SEQUENCE</scope>
    <source>
        <strain evidence="6">201800281</strain>
    </source>
</reference>
<name>A0A4R9ITV4_9LEPT</name>
<dbReference type="InterPro" id="IPR002347">
    <property type="entry name" value="SDR_fam"/>
</dbReference>
<evidence type="ECO:0000256" key="3">
    <source>
        <dbReference type="ARBA" id="ARBA00023002"/>
    </source>
</evidence>
<dbReference type="Pfam" id="PF00106">
    <property type="entry name" value="adh_short"/>
    <property type="match status" value="1"/>
</dbReference>
<dbReference type="PANTHER" id="PTHR43490">
    <property type="entry name" value="(+)-NEOMENTHOL DEHYDROGENASE"/>
    <property type="match status" value="1"/>
</dbReference>
<gene>
    <name evidence="5" type="ORF">EHQ23_15560</name>
    <name evidence="6" type="ORF">EHQ26_02985</name>
</gene>
<comment type="similarity">
    <text evidence="1 4">Belongs to the short-chain dehydrogenases/reductases (SDR) family.</text>
</comment>
<accession>A0A4R9ITV4</accession>
<keyword evidence="8" id="KW-1185">Reference proteome</keyword>
<evidence type="ECO:0000256" key="1">
    <source>
        <dbReference type="ARBA" id="ARBA00006484"/>
    </source>
</evidence>
<dbReference type="RefSeq" id="WP_135747802.1">
    <property type="nucleotide sequence ID" value="NZ_RQFL01000007.1"/>
</dbReference>
<dbReference type="Proteomes" id="UP000297918">
    <property type="component" value="Unassembled WGS sequence"/>
</dbReference>
<dbReference type="EMBL" id="RQFL01000007">
    <property type="protein sequence ID" value="TGK94922.1"/>
    <property type="molecule type" value="Genomic_DNA"/>
</dbReference>
<dbReference type="AlphaFoldDB" id="A0A4R9ITV4"/>
<dbReference type="InterPro" id="IPR020904">
    <property type="entry name" value="Sc_DH/Rdtase_CS"/>
</dbReference>
<reference evidence="7 8" key="2">
    <citation type="journal article" date="2019" name="PLoS Negl. Trop. Dis.">
        <title>Revisiting the worldwide diversity of Leptospira species in the environment.</title>
        <authorList>
            <person name="Vincent A.T."/>
            <person name="Schiettekatte O."/>
            <person name="Bourhy P."/>
            <person name="Veyrier F.J."/>
            <person name="Picardeau M."/>
        </authorList>
    </citation>
    <scope>NUCLEOTIDE SEQUENCE [LARGE SCALE GENOMIC DNA]</scope>
    <source>
        <strain evidence="5 7">201800280</strain>
        <strain evidence="8">201800281</strain>
    </source>
</reference>
<comment type="caution">
    <text evidence="5">The sequence shown here is derived from an EMBL/GenBank/DDBJ whole genome shotgun (WGS) entry which is preliminary data.</text>
</comment>
<sequence length="256" mass="27842">METKKDKRIALVTGANQGIGYQVAKELAKNGIIVFIGSRDLKRGEIAAQEIGLGSIAVQLDVVDRKSIIDAAETIKKQFGRLDLLVNNAGISNTRMQRLGLSMVEYMDSAKASIASIDEIRFVWDTNVFGVLAVYQTMLPLLKESKDARIVNVSSTLGSLNLNADPNSSYSSFYNPVYAVSKTALNGISLSMMLELKDTAIKVNLVSPGFTKTAMTNFEGYESLEDGAREVVRVALLGPDGPTGTFTTWDNVHVPW</sequence>
<dbReference type="SUPFAM" id="SSF51735">
    <property type="entry name" value="NAD(P)-binding Rossmann-fold domains"/>
    <property type="match status" value="1"/>
</dbReference>
<evidence type="ECO:0000256" key="2">
    <source>
        <dbReference type="ARBA" id="ARBA00022857"/>
    </source>
</evidence>
<keyword evidence="3" id="KW-0560">Oxidoreductase</keyword>